<dbReference type="Proteomes" id="UP001219862">
    <property type="component" value="Unassembled WGS sequence"/>
</dbReference>
<dbReference type="InterPro" id="IPR019201">
    <property type="entry name" value="DUF2065"/>
</dbReference>
<keyword evidence="1" id="KW-0472">Membrane</keyword>
<evidence type="ECO:0000313" key="2">
    <source>
        <dbReference type="EMBL" id="MDC8783667.1"/>
    </source>
</evidence>
<organism evidence="2 3">
    <name type="scientific">Roseateles koreensis</name>
    <dbReference type="NCBI Taxonomy" id="2987526"/>
    <lineage>
        <taxon>Bacteria</taxon>
        <taxon>Pseudomonadati</taxon>
        <taxon>Pseudomonadota</taxon>
        <taxon>Betaproteobacteria</taxon>
        <taxon>Burkholderiales</taxon>
        <taxon>Sphaerotilaceae</taxon>
        <taxon>Roseateles</taxon>
    </lineage>
</organism>
<proteinExistence type="predicted"/>
<keyword evidence="1" id="KW-1133">Transmembrane helix</keyword>
<evidence type="ECO:0000256" key="1">
    <source>
        <dbReference type="SAM" id="Phobius"/>
    </source>
</evidence>
<name>A0ABT5KPD4_9BURK</name>
<protein>
    <submittedName>
        <fullName evidence="2">DUF2065 domain-containing protein</fullName>
    </submittedName>
</protein>
<keyword evidence="3" id="KW-1185">Reference proteome</keyword>
<feature type="transmembrane region" description="Helical" evidence="1">
    <location>
        <begin position="45"/>
        <end position="62"/>
    </location>
</feature>
<reference evidence="2 3" key="1">
    <citation type="submission" date="2022-10" db="EMBL/GenBank/DDBJ databases">
        <title>paucibacter sp. hw8 Genome sequencing.</title>
        <authorList>
            <person name="Park S."/>
        </authorList>
    </citation>
    <scope>NUCLEOTIDE SEQUENCE [LARGE SCALE GENOMIC DNA]</scope>
    <source>
        <strain evidence="3">hw8</strain>
    </source>
</reference>
<dbReference type="RefSeq" id="WP_273594788.1">
    <property type="nucleotide sequence ID" value="NZ_JAQQXS010000001.1"/>
</dbReference>
<dbReference type="EMBL" id="JAQQXS010000001">
    <property type="protein sequence ID" value="MDC8783667.1"/>
    <property type="molecule type" value="Genomic_DNA"/>
</dbReference>
<keyword evidence="1" id="KW-0812">Transmembrane</keyword>
<evidence type="ECO:0000313" key="3">
    <source>
        <dbReference type="Proteomes" id="UP001219862"/>
    </source>
</evidence>
<gene>
    <name evidence="2" type="ORF">PRZ01_00485</name>
</gene>
<dbReference type="PANTHER" id="PTHR38602:SF1">
    <property type="entry name" value="INNER MEMBRANE PROTEIN"/>
    <property type="match status" value="1"/>
</dbReference>
<dbReference type="Pfam" id="PF09838">
    <property type="entry name" value="DUF2065"/>
    <property type="match status" value="1"/>
</dbReference>
<comment type="caution">
    <text evidence="2">The sequence shown here is derived from an EMBL/GenBank/DDBJ whole genome shotgun (WGS) entry which is preliminary data.</text>
</comment>
<accession>A0ABT5KPD4</accession>
<sequence length="63" mass="6889">MSTAQVFAALALMLVIEGALPLINPTMWRQVFARMLSMTDGQIRFVGLSSILAGLLLLALVWQ</sequence>
<dbReference type="PANTHER" id="PTHR38602">
    <property type="entry name" value="INNER MEMBRANE PROTEIN-RELATED"/>
    <property type="match status" value="1"/>
</dbReference>